<dbReference type="SUPFAM" id="SSF88713">
    <property type="entry name" value="Glycoside hydrolase/deacetylase"/>
    <property type="match status" value="1"/>
</dbReference>
<keyword evidence="1" id="KW-0732">Signal</keyword>
<reference evidence="4" key="1">
    <citation type="submission" date="2018-02" db="EMBL/GenBank/DDBJ databases">
        <authorList>
            <person name="Hausmann B."/>
        </authorList>
    </citation>
    <scope>NUCLEOTIDE SEQUENCE [LARGE SCALE GENOMIC DNA]</scope>
    <source>
        <strain evidence="4">Peat soil MAG SbA1</strain>
    </source>
</reference>
<evidence type="ECO:0000256" key="1">
    <source>
        <dbReference type="ARBA" id="ARBA00022729"/>
    </source>
</evidence>
<evidence type="ECO:0000313" key="4">
    <source>
        <dbReference type="Proteomes" id="UP000238701"/>
    </source>
</evidence>
<dbReference type="InterPro" id="IPR051398">
    <property type="entry name" value="Polysacch_Deacetylase"/>
</dbReference>
<dbReference type="AlphaFoldDB" id="A0A2U3KKI7"/>
<proteinExistence type="predicted"/>
<dbReference type="PANTHER" id="PTHR34216">
    <property type="match status" value="1"/>
</dbReference>
<dbReference type="OrthoDB" id="2795102at2"/>
<dbReference type="GO" id="GO:0016810">
    <property type="term" value="F:hydrolase activity, acting on carbon-nitrogen (but not peptide) bonds"/>
    <property type="evidence" value="ECO:0007669"/>
    <property type="project" value="InterPro"/>
</dbReference>
<accession>A0A2U3KKI7</accession>
<dbReference type="InterPro" id="IPR011330">
    <property type="entry name" value="Glyco_hydro/deAcase_b/a-brl"/>
</dbReference>
<dbReference type="PANTHER" id="PTHR34216:SF11">
    <property type="entry name" value="CHITOOLIGOSACCHARIDE DEACETYLASE"/>
    <property type="match status" value="1"/>
</dbReference>
<dbReference type="InterPro" id="IPR002509">
    <property type="entry name" value="NODB_dom"/>
</dbReference>
<sequence length="250" mass="27609">MSLRSQLGRIRSKILCALYRRTVPLGTAGPIVSFTFDDFPRTAYSVGGSILEEFGARGTYYITGGLMNASNELGELCCWDDLQSLIDKGHELGSQTFRHSSCRALSLAAFREDVQKGMEAVEQIKGHNSTNFAYPYGHATFRSKKILGPRLTSSRSIIPGFNGPEIDLNLLRANRLYGDIDQSGPVEDLILQNARQRSWLIFYTHDVRANPSEYGCTPALLEFAVSRAARSGSRILTVQKALAEVGIRKA</sequence>
<organism evidence="3 4">
    <name type="scientific">Candidatus Sulfotelmatobacter kueseliae</name>
    <dbReference type="NCBI Taxonomy" id="2042962"/>
    <lineage>
        <taxon>Bacteria</taxon>
        <taxon>Pseudomonadati</taxon>
        <taxon>Acidobacteriota</taxon>
        <taxon>Terriglobia</taxon>
        <taxon>Terriglobales</taxon>
        <taxon>Candidatus Korobacteraceae</taxon>
        <taxon>Candidatus Sulfotelmatobacter</taxon>
    </lineage>
</organism>
<feature type="domain" description="NodB homology" evidence="2">
    <location>
        <begin position="30"/>
        <end position="250"/>
    </location>
</feature>
<evidence type="ECO:0000313" key="3">
    <source>
        <dbReference type="EMBL" id="SPF40172.1"/>
    </source>
</evidence>
<dbReference type="Proteomes" id="UP000238701">
    <property type="component" value="Unassembled WGS sequence"/>
</dbReference>
<dbReference type="EMBL" id="OMOD01000122">
    <property type="protein sequence ID" value="SPF40172.1"/>
    <property type="molecule type" value="Genomic_DNA"/>
</dbReference>
<dbReference type="Gene3D" id="3.20.20.370">
    <property type="entry name" value="Glycoside hydrolase/deacetylase"/>
    <property type="match status" value="1"/>
</dbReference>
<dbReference type="PROSITE" id="PS51677">
    <property type="entry name" value="NODB"/>
    <property type="match status" value="1"/>
</dbReference>
<gene>
    <name evidence="3" type="ORF">SBA1_30023</name>
</gene>
<dbReference type="GO" id="GO:0005975">
    <property type="term" value="P:carbohydrate metabolic process"/>
    <property type="evidence" value="ECO:0007669"/>
    <property type="project" value="InterPro"/>
</dbReference>
<dbReference type="Pfam" id="PF01522">
    <property type="entry name" value="Polysacc_deac_1"/>
    <property type="match status" value="1"/>
</dbReference>
<protein>
    <submittedName>
        <fullName evidence="3">Putative Polysaccharide deacetylase</fullName>
    </submittedName>
</protein>
<name>A0A2U3KKI7_9BACT</name>
<evidence type="ECO:0000259" key="2">
    <source>
        <dbReference type="PROSITE" id="PS51677"/>
    </source>
</evidence>